<protein>
    <submittedName>
        <fullName evidence="1">Uncharacterized protein</fullName>
    </submittedName>
</protein>
<dbReference type="EMBL" id="BDQV01001278">
    <property type="protein sequence ID" value="GAY31865.1"/>
    <property type="molecule type" value="Genomic_DNA"/>
</dbReference>
<dbReference type="SUPFAM" id="SSF52047">
    <property type="entry name" value="RNI-like"/>
    <property type="match status" value="1"/>
</dbReference>
<dbReference type="Proteomes" id="UP000236630">
    <property type="component" value="Unassembled WGS sequence"/>
</dbReference>
<accession>A0A2H5MWY7</accession>
<dbReference type="PANTHER" id="PTHR15140">
    <property type="entry name" value="TUBULIN-SPECIFIC CHAPERONE E"/>
    <property type="match status" value="1"/>
</dbReference>
<proteinExistence type="predicted"/>
<dbReference type="Gene3D" id="3.80.10.10">
    <property type="entry name" value="Ribonuclease Inhibitor"/>
    <property type="match status" value="1"/>
</dbReference>
<organism evidence="1 2">
    <name type="scientific">Citrus unshiu</name>
    <name type="common">Satsuma mandarin</name>
    <name type="synonym">Citrus nobilis var. unshiu</name>
    <dbReference type="NCBI Taxonomy" id="55188"/>
    <lineage>
        <taxon>Eukaryota</taxon>
        <taxon>Viridiplantae</taxon>
        <taxon>Streptophyta</taxon>
        <taxon>Embryophyta</taxon>
        <taxon>Tracheophyta</taxon>
        <taxon>Spermatophyta</taxon>
        <taxon>Magnoliopsida</taxon>
        <taxon>eudicotyledons</taxon>
        <taxon>Gunneridae</taxon>
        <taxon>Pentapetalae</taxon>
        <taxon>rosids</taxon>
        <taxon>malvids</taxon>
        <taxon>Sapindales</taxon>
        <taxon>Rutaceae</taxon>
        <taxon>Aurantioideae</taxon>
        <taxon>Citrus</taxon>
    </lineage>
</organism>
<evidence type="ECO:0000313" key="2">
    <source>
        <dbReference type="Proteomes" id="UP000236630"/>
    </source>
</evidence>
<comment type="caution">
    <text evidence="1">The sequence shown here is derived from an EMBL/GenBank/DDBJ whole genome shotgun (WGS) entry which is preliminary data.</text>
</comment>
<dbReference type="PANTHER" id="PTHR15140:SF37">
    <property type="entry name" value="UBIQUITIN-LIKE DOMAIN-CONTAINING PROTEIN"/>
    <property type="match status" value="1"/>
</dbReference>
<gene>
    <name evidence="1" type="ORF">CUMW_272550</name>
</gene>
<dbReference type="InterPro" id="IPR032675">
    <property type="entry name" value="LRR_dom_sf"/>
</dbReference>
<sequence length="69" mass="7810">MVLSEYQFPPSLTQLSLSNIELKEDPMPMLEKLPHLQVLKLKQHPYLGRRLDCAGSGGFPKLKVLHLKG</sequence>
<reference evidence="1 2" key="1">
    <citation type="journal article" date="2017" name="Front. Genet.">
        <title>Draft sequencing of the heterozygous diploid genome of Satsuma (Citrus unshiu Marc.) using a hybrid assembly approach.</title>
        <authorList>
            <person name="Shimizu T."/>
            <person name="Tanizawa Y."/>
            <person name="Mochizuki T."/>
            <person name="Nagasaki H."/>
            <person name="Yoshioka T."/>
            <person name="Toyoda A."/>
            <person name="Fujiyama A."/>
            <person name="Kaminuma E."/>
            <person name="Nakamura Y."/>
        </authorList>
    </citation>
    <scope>NUCLEOTIDE SEQUENCE [LARGE SCALE GENOMIC DNA]</scope>
    <source>
        <strain evidence="2">cv. Miyagawa wase</strain>
    </source>
</reference>
<name>A0A2H5MWY7_CITUN</name>
<dbReference type="AlphaFoldDB" id="A0A2H5MWY7"/>
<keyword evidence="2" id="KW-1185">Reference proteome</keyword>
<evidence type="ECO:0000313" key="1">
    <source>
        <dbReference type="EMBL" id="GAY31865.1"/>
    </source>
</evidence>